<dbReference type="OrthoDB" id="9770715at2"/>
<dbReference type="AlphaFoldDB" id="A0A5C1PY81"/>
<gene>
    <name evidence="2" type="ORF">EWH46_07605</name>
</gene>
<dbReference type="PROSITE" id="PS51833">
    <property type="entry name" value="HDOD"/>
    <property type="match status" value="1"/>
</dbReference>
<protein>
    <submittedName>
        <fullName evidence="2">HDOD domain-containing protein</fullName>
    </submittedName>
</protein>
<dbReference type="PANTHER" id="PTHR33525:SF6">
    <property type="entry name" value="HDOD DOMAIN-CONTAINING PROTEIN"/>
    <property type="match status" value="1"/>
</dbReference>
<dbReference type="KEGG" id="snn:EWH46_07605"/>
<dbReference type="Pfam" id="PF08668">
    <property type="entry name" value="HDOD"/>
    <property type="match status" value="1"/>
</dbReference>
<evidence type="ECO:0000313" key="2">
    <source>
        <dbReference type="EMBL" id="QEN00655.1"/>
    </source>
</evidence>
<dbReference type="InterPro" id="IPR052340">
    <property type="entry name" value="RNase_Y/CdgJ"/>
</dbReference>
<dbReference type="PANTHER" id="PTHR33525">
    <property type="match status" value="1"/>
</dbReference>
<reference evidence="2 3" key="1">
    <citation type="submission" date="2019-02" db="EMBL/GenBank/DDBJ databases">
        <title>Complete Genome Sequence and Methylome Analysis of Sphaerotilus natans subsp. sulfidivorans D-507.</title>
        <authorList>
            <person name="Fomenkov A."/>
            <person name="Gridneva E."/>
            <person name="Smolyakov D."/>
            <person name="Dubinina G."/>
            <person name="Vincze T."/>
            <person name="Grabovich M."/>
            <person name="Roberts R.J."/>
        </authorList>
    </citation>
    <scope>NUCLEOTIDE SEQUENCE [LARGE SCALE GENOMIC DNA]</scope>
    <source>
        <strain evidence="2 3">D-507</strain>
    </source>
</reference>
<dbReference type="Proteomes" id="UP000323522">
    <property type="component" value="Chromosome"/>
</dbReference>
<proteinExistence type="predicted"/>
<sequence>MSSSWVFRSRRTVCSPTLRAIIASVSSKAAGPIGMSGLRPEGEMWWIRSFIAACPRLAVMGLVLMSCARVGAYRHGRFCSRDPGSIAGYGGTFRTSNPHKPNPYHASCRCWPPRSGPNSSASTEVATPSCSCSQAGLSLFKTGLCRPMSRFSFPTRGGPPMNAVVTSRTDRFVQQACALPAMPEVANKLLRSFDRDDLSLNELAGLIGRDQTLSARVLRLANSARYSPSRSVTSLNEAAMTLGTRTLRDLALSACMVGMFPSIPGFDRLAFWRTTLATAAYAQPLARFLEEDEDAAYLGGLMLRTGQLLMLMVDPDMTQRIGRLSLEIDSRISFENSLLGCSHPEITAELARHWRFPNTLVTAFGAASHPMEIRPFSRMGAALRLAGVIAEARERELDPIEALQSTHPDLIQHLKLDLDWLQAHLPDHRLAVASVDDLMH</sequence>
<dbReference type="SUPFAM" id="SSF109604">
    <property type="entry name" value="HD-domain/PDEase-like"/>
    <property type="match status" value="1"/>
</dbReference>
<evidence type="ECO:0000259" key="1">
    <source>
        <dbReference type="PROSITE" id="PS51833"/>
    </source>
</evidence>
<dbReference type="InterPro" id="IPR013976">
    <property type="entry name" value="HDOD"/>
</dbReference>
<name>A0A5C1PY81_9BURK</name>
<organism evidence="2 3">
    <name type="scientific">Sphaerotilus sulfidivorans</name>
    <dbReference type="NCBI Taxonomy" id="639200"/>
    <lineage>
        <taxon>Bacteria</taxon>
        <taxon>Pseudomonadati</taxon>
        <taxon>Pseudomonadota</taxon>
        <taxon>Betaproteobacteria</taxon>
        <taxon>Burkholderiales</taxon>
        <taxon>Sphaerotilaceae</taxon>
        <taxon>Sphaerotilus</taxon>
    </lineage>
</organism>
<dbReference type="EMBL" id="CP035708">
    <property type="protein sequence ID" value="QEN00655.1"/>
    <property type="molecule type" value="Genomic_DNA"/>
</dbReference>
<evidence type="ECO:0000313" key="3">
    <source>
        <dbReference type="Proteomes" id="UP000323522"/>
    </source>
</evidence>
<feature type="domain" description="HDOD" evidence="1">
    <location>
        <begin position="179"/>
        <end position="370"/>
    </location>
</feature>
<accession>A0A5C1PY81</accession>
<dbReference type="Gene3D" id="1.10.3210.10">
    <property type="entry name" value="Hypothetical protein af1432"/>
    <property type="match status" value="1"/>
</dbReference>